<reference evidence="1" key="1">
    <citation type="journal article" date="2014" name="PLoS ONE">
        <title>Transcriptome-Based Identification of ABC Transporters in the Western Tarnished Plant Bug Lygus hesperus.</title>
        <authorList>
            <person name="Hull J.J."/>
            <person name="Chaney K."/>
            <person name="Geib S.M."/>
            <person name="Fabrick J.A."/>
            <person name="Brent C.S."/>
            <person name="Walsh D."/>
            <person name="Lavine L.C."/>
        </authorList>
    </citation>
    <scope>NUCLEOTIDE SEQUENCE</scope>
</reference>
<sequence length="125" mass="13539">ANVATHEQEKEEDNLSFLTTISDNGDSRCKHSDFDSTDVCFAAETIISFVCDSGSSNHLVKPEYEQFLVNPSNVNLQIGVAKLGESIVGTSVGTLPVNTLDGTPIDLRNVYACNKLSFNLLSVKQ</sequence>
<protein>
    <submittedName>
        <fullName evidence="1">Copia protein</fullName>
    </submittedName>
</protein>
<reference evidence="1" key="2">
    <citation type="submission" date="2014-07" db="EMBL/GenBank/DDBJ databases">
        <authorList>
            <person name="Hull J."/>
        </authorList>
    </citation>
    <scope>NUCLEOTIDE SEQUENCE</scope>
</reference>
<dbReference type="AlphaFoldDB" id="A0A0A9WKA8"/>
<gene>
    <name evidence="1" type="primary">GIP_50</name>
    <name evidence="1" type="ORF">CM83_16219</name>
</gene>
<evidence type="ECO:0000313" key="1">
    <source>
        <dbReference type="EMBL" id="JAG08189.1"/>
    </source>
</evidence>
<feature type="non-terminal residue" evidence="1">
    <location>
        <position position="1"/>
    </location>
</feature>
<name>A0A0A9WKA8_LYGHE</name>
<proteinExistence type="predicted"/>
<organism evidence="1">
    <name type="scientific">Lygus hesperus</name>
    <name type="common">Western plant bug</name>
    <dbReference type="NCBI Taxonomy" id="30085"/>
    <lineage>
        <taxon>Eukaryota</taxon>
        <taxon>Metazoa</taxon>
        <taxon>Ecdysozoa</taxon>
        <taxon>Arthropoda</taxon>
        <taxon>Hexapoda</taxon>
        <taxon>Insecta</taxon>
        <taxon>Pterygota</taxon>
        <taxon>Neoptera</taxon>
        <taxon>Paraneoptera</taxon>
        <taxon>Hemiptera</taxon>
        <taxon>Heteroptera</taxon>
        <taxon>Panheteroptera</taxon>
        <taxon>Cimicomorpha</taxon>
        <taxon>Miridae</taxon>
        <taxon>Mirini</taxon>
        <taxon>Lygus</taxon>
    </lineage>
</organism>
<feature type="non-terminal residue" evidence="1">
    <location>
        <position position="125"/>
    </location>
</feature>
<accession>A0A0A9WKA8</accession>
<dbReference type="EMBL" id="GBHO01035415">
    <property type="protein sequence ID" value="JAG08189.1"/>
    <property type="molecule type" value="Transcribed_RNA"/>
</dbReference>